<evidence type="ECO:0000313" key="2">
    <source>
        <dbReference type="EMBL" id="QBK91896.1"/>
    </source>
</evidence>
<evidence type="ECO:0000256" key="1">
    <source>
        <dbReference type="SAM" id="Phobius"/>
    </source>
</evidence>
<proteinExistence type="predicted"/>
<protein>
    <recommendedName>
        <fullName evidence="3">Transmembrane protein</fullName>
    </recommendedName>
</protein>
<accession>A0A481Z8F3</accession>
<name>A0A481Z8F3_9VIRU</name>
<feature type="transmembrane region" description="Helical" evidence="1">
    <location>
        <begin position="21"/>
        <end position="51"/>
    </location>
</feature>
<keyword evidence="1" id="KW-0472">Membrane</keyword>
<feature type="transmembrane region" description="Helical" evidence="1">
    <location>
        <begin position="71"/>
        <end position="98"/>
    </location>
</feature>
<evidence type="ECO:0008006" key="3">
    <source>
        <dbReference type="Google" id="ProtNLM"/>
    </source>
</evidence>
<sequence length="122" mass="13711">MEMDFSKDEIDSSNNEIHISPVMVGLSVFICALSTFVAGLLYLLNVSIGYIIVHLLFDWNVVCDGYPWYKLWGGCFLVALVPECAILFLLCCTVIVCIGTTKVLKKYGIHIDWEDCNKEIPV</sequence>
<gene>
    <name evidence="2" type="ORF">LCPAC304_02370</name>
</gene>
<reference evidence="2" key="1">
    <citation type="journal article" date="2019" name="MBio">
        <title>Virus Genomes from Deep Sea Sediments Expand the Ocean Megavirome and Support Independent Origins of Viral Gigantism.</title>
        <authorList>
            <person name="Backstrom D."/>
            <person name="Yutin N."/>
            <person name="Jorgensen S.L."/>
            <person name="Dharamshi J."/>
            <person name="Homa F."/>
            <person name="Zaremba-Niedwiedzka K."/>
            <person name="Spang A."/>
            <person name="Wolf Y.I."/>
            <person name="Koonin E.V."/>
            <person name="Ettema T.J."/>
        </authorList>
    </citation>
    <scope>NUCLEOTIDE SEQUENCE</scope>
</reference>
<keyword evidence="1" id="KW-1133">Transmembrane helix</keyword>
<organism evidence="2">
    <name type="scientific">Pithovirus LCPAC304</name>
    <dbReference type="NCBI Taxonomy" id="2506594"/>
    <lineage>
        <taxon>Viruses</taxon>
        <taxon>Pithoviruses</taxon>
    </lineage>
</organism>
<keyword evidence="1" id="KW-0812">Transmembrane</keyword>
<dbReference type="EMBL" id="MK500566">
    <property type="protein sequence ID" value="QBK91896.1"/>
    <property type="molecule type" value="Genomic_DNA"/>
</dbReference>